<proteinExistence type="predicted"/>
<dbReference type="GeneID" id="36340768"/>
<protein>
    <submittedName>
        <fullName evidence="1">Uncharacterized protein</fullName>
    </submittedName>
</protein>
<sequence>MESKKKSYSLQVFFPVHYRWQRETKPPRRSRKIVYPDGLCLFSPPDGIQLNGERGGVFILVTTLSNHWSKVKKNSPLKHAFSMATANLQSPNLQGDSHSDKRENIKDSNVYNFPKELTSSRECNHFDYKMKGVELHNLNDSVILHTFIYNSKMGKWLSYFRIMLPFIWPESITKFSLRCPRQNAQAQLRAGTQLLSCSTTFRKQKGNNQEGKSALLYGYLAILGSMKSTITFKPLKTVGGVFEFRFKKQTAFYLFP</sequence>
<dbReference type="Proteomes" id="UP000019149">
    <property type="component" value="Unassembled WGS sequence"/>
</dbReference>
<keyword evidence="2" id="KW-1185">Reference proteome</keyword>
<dbReference type="AlphaFoldDB" id="W6UF62"/>
<dbReference type="CTD" id="36340768"/>
<gene>
    <name evidence="1" type="ORF">EGR_05053</name>
</gene>
<organism evidence="1 2">
    <name type="scientific">Echinococcus granulosus</name>
    <name type="common">Hydatid tapeworm</name>
    <dbReference type="NCBI Taxonomy" id="6210"/>
    <lineage>
        <taxon>Eukaryota</taxon>
        <taxon>Metazoa</taxon>
        <taxon>Spiralia</taxon>
        <taxon>Lophotrochozoa</taxon>
        <taxon>Platyhelminthes</taxon>
        <taxon>Cestoda</taxon>
        <taxon>Eucestoda</taxon>
        <taxon>Cyclophyllidea</taxon>
        <taxon>Taeniidae</taxon>
        <taxon>Echinococcus</taxon>
        <taxon>Echinococcus granulosus group</taxon>
    </lineage>
</organism>
<accession>W6UF62</accession>
<reference evidence="1 2" key="1">
    <citation type="journal article" date="2013" name="Nat. Genet.">
        <title>The genome of the hydatid tapeworm Echinococcus granulosus.</title>
        <authorList>
            <person name="Zheng H."/>
            <person name="Zhang W."/>
            <person name="Zhang L."/>
            <person name="Zhang Z."/>
            <person name="Li J."/>
            <person name="Lu G."/>
            <person name="Zhu Y."/>
            <person name="Wang Y."/>
            <person name="Huang Y."/>
            <person name="Liu J."/>
            <person name="Kang H."/>
            <person name="Chen J."/>
            <person name="Wang L."/>
            <person name="Chen A."/>
            <person name="Yu S."/>
            <person name="Gao Z."/>
            <person name="Jin L."/>
            <person name="Gu W."/>
            <person name="Wang Z."/>
            <person name="Zhao L."/>
            <person name="Shi B."/>
            <person name="Wen H."/>
            <person name="Lin R."/>
            <person name="Jones M.K."/>
            <person name="Brejova B."/>
            <person name="Vinar T."/>
            <person name="Zhao G."/>
            <person name="McManus D.P."/>
            <person name="Chen Z."/>
            <person name="Zhou Y."/>
            <person name="Wang S."/>
        </authorList>
    </citation>
    <scope>NUCLEOTIDE SEQUENCE [LARGE SCALE GENOMIC DNA]</scope>
</reference>
<dbReference type="KEGG" id="egl:EGR_05053"/>
<dbReference type="RefSeq" id="XP_024351251.1">
    <property type="nucleotide sequence ID" value="XM_024494302.1"/>
</dbReference>
<name>W6UF62_ECHGR</name>
<comment type="caution">
    <text evidence="1">The sequence shown here is derived from an EMBL/GenBank/DDBJ whole genome shotgun (WGS) entry which is preliminary data.</text>
</comment>
<dbReference type="EMBL" id="APAU02000035">
    <property type="protein sequence ID" value="EUB60055.1"/>
    <property type="molecule type" value="Genomic_DNA"/>
</dbReference>
<evidence type="ECO:0000313" key="1">
    <source>
        <dbReference type="EMBL" id="EUB60055.1"/>
    </source>
</evidence>
<evidence type="ECO:0000313" key="2">
    <source>
        <dbReference type="Proteomes" id="UP000019149"/>
    </source>
</evidence>